<feature type="chain" id="PRO_5030981356" evidence="1">
    <location>
        <begin position="25"/>
        <end position="128"/>
    </location>
</feature>
<evidence type="ECO:0000313" key="2">
    <source>
        <dbReference type="EMBL" id="NYF51619.1"/>
    </source>
</evidence>
<dbReference type="EMBL" id="JACCCV010000001">
    <property type="protein sequence ID" value="NYF51619.1"/>
    <property type="molecule type" value="Genomic_DNA"/>
</dbReference>
<accession>A0A7Y9NLI6</accession>
<sequence>MGRFRSLAVAVLFLVSSLCVLSMAQGPEQQGRPDNVAGNWTIYANNIDKAGSSLKTVQITQNGSILTGRFKGPHQSGKLQGWVHVHHVEFSTDTREVLTFRGQIQGDTMSGLYGIRGRHAEWHAQRTN</sequence>
<gene>
    <name evidence="2" type="ORF">HDF12_001984</name>
</gene>
<evidence type="ECO:0000313" key="3">
    <source>
        <dbReference type="Proteomes" id="UP000534186"/>
    </source>
</evidence>
<dbReference type="Proteomes" id="UP000534186">
    <property type="component" value="Unassembled WGS sequence"/>
</dbReference>
<dbReference type="AlphaFoldDB" id="A0A7Y9NLI6"/>
<organism evidence="2 3">
    <name type="scientific">Tunturiibacter lichenicola</name>
    <dbReference type="NCBI Taxonomy" id="2051959"/>
    <lineage>
        <taxon>Bacteria</taxon>
        <taxon>Pseudomonadati</taxon>
        <taxon>Acidobacteriota</taxon>
        <taxon>Terriglobia</taxon>
        <taxon>Terriglobales</taxon>
        <taxon>Acidobacteriaceae</taxon>
        <taxon>Tunturiibacter</taxon>
    </lineage>
</organism>
<protein>
    <submittedName>
        <fullName evidence="2">Uncharacterized protein</fullName>
    </submittedName>
</protein>
<reference evidence="2 3" key="1">
    <citation type="submission" date="2020-07" db="EMBL/GenBank/DDBJ databases">
        <title>Genomic Encyclopedia of Type Strains, Phase IV (KMG-V): Genome sequencing to study the core and pangenomes of soil and plant-associated prokaryotes.</title>
        <authorList>
            <person name="Whitman W."/>
        </authorList>
    </citation>
    <scope>NUCLEOTIDE SEQUENCE [LARGE SCALE GENOMIC DNA]</scope>
    <source>
        <strain evidence="2 3">M8UP30</strain>
    </source>
</reference>
<name>A0A7Y9NLI6_9BACT</name>
<proteinExistence type="predicted"/>
<comment type="caution">
    <text evidence="2">The sequence shown here is derived from an EMBL/GenBank/DDBJ whole genome shotgun (WGS) entry which is preliminary data.</text>
</comment>
<feature type="signal peptide" evidence="1">
    <location>
        <begin position="1"/>
        <end position="24"/>
    </location>
</feature>
<evidence type="ECO:0000256" key="1">
    <source>
        <dbReference type="SAM" id="SignalP"/>
    </source>
</evidence>
<keyword evidence="1" id="KW-0732">Signal</keyword>